<proteinExistence type="predicted"/>
<name>A0ABP2NFK3_9FLAO</name>
<dbReference type="InterPro" id="IPR053957">
    <property type="entry name" value="DUF2089_Zn_ribbon"/>
</dbReference>
<evidence type="ECO:0008006" key="5">
    <source>
        <dbReference type="Google" id="ProtNLM"/>
    </source>
</evidence>
<dbReference type="InterPro" id="IPR018658">
    <property type="entry name" value="DUF2089"/>
</dbReference>
<dbReference type="Pfam" id="PF09862">
    <property type="entry name" value="DUF2089"/>
    <property type="match status" value="1"/>
</dbReference>
<reference evidence="3" key="1">
    <citation type="submission" date="2012-07" db="EMBL/GenBank/DDBJ databases">
        <title>The Genome Sequence of Myroides odoratimimus CCUG 10230.</title>
        <authorList>
            <consortium name="The Broad Institute Genome Sequencing Platform"/>
            <person name="Earl A."/>
            <person name="Ward D."/>
            <person name="Feldgarden M."/>
            <person name="Gevers D."/>
            <person name="Huys G."/>
            <person name="Walker B."/>
            <person name="Young S.K."/>
            <person name="Zeng Q."/>
            <person name="Gargeya S."/>
            <person name="Fitzgerald M."/>
            <person name="Haas B."/>
            <person name="Abouelleil A."/>
            <person name="Alvarado L."/>
            <person name="Arachchi H.M."/>
            <person name="Berlin A.M."/>
            <person name="Chapman S.B."/>
            <person name="Goldberg J."/>
            <person name="Griggs A."/>
            <person name="Gujja S."/>
            <person name="Hansen M."/>
            <person name="Howarth C."/>
            <person name="Imamovic A."/>
            <person name="Larimer J."/>
            <person name="McCowen C."/>
            <person name="Montmayeur A."/>
            <person name="Murphy C."/>
            <person name="Neiman D."/>
            <person name="Pearson M."/>
            <person name="Priest M."/>
            <person name="Roberts A."/>
            <person name="Saif S."/>
            <person name="Shea T."/>
            <person name="Sisk P."/>
            <person name="Sykes S."/>
            <person name="Wortman J."/>
            <person name="Nusbaum C."/>
            <person name="Birren B."/>
        </authorList>
    </citation>
    <scope>NUCLEOTIDE SEQUENCE [LARGE SCALE GENOMIC DNA]</scope>
    <source>
        <strain evidence="3">CCUG 10230</strain>
    </source>
</reference>
<feature type="domain" description="DUF2089" evidence="2">
    <location>
        <begin position="53"/>
        <end position="81"/>
    </location>
</feature>
<protein>
    <recommendedName>
        <fullName evidence="5">DUF2089 family protein</fullName>
    </recommendedName>
</protein>
<dbReference type="EMBL" id="AGEC02000005">
    <property type="protein sequence ID" value="EHO12115.1"/>
    <property type="molecule type" value="Genomic_DNA"/>
</dbReference>
<evidence type="ECO:0000313" key="3">
    <source>
        <dbReference type="EMBL" id="EHO12115.1"/>
    </source>
</evidence>
<gene>
    <name evidence="3" type="ORF">HMPREF9712_00362</name>
</gene>
<dbReference type="Proteomes" id="UP000005402">
    <property type="component" value="Unassembled WGS sequence"/>
</dbReference>
<feature type="domain" description="DUF2089" evidence="1">
    <location>
        <begin position="86"/>
        <end position="130"/>
    </location>
</feature>
<sequence length="136" mass="15897">MLYLGFFCFIEVSFSFILINYFDININFIKLDFNKTKQTIHIMSIKPKLPIHCPSCESELKVTQLSCEHCQTIVNGNFSLPLLLQLGREEQEFILAFFLNSGSLKQMAQQMNISYPTVRNKLDDMIEHIQQLQKKE</sequence>
<evidence type="ECO:0000313" key="4">
    <source>
        <dbReference type="Proteomes" id="UP000005402"/>
    </source>
</evidence>
<evidence type="ECO:0000259" key="1">
    <source>
        <dbReference type="Pfam" id="PF09862"/>
    </source>
</evidence>
<keyword evidence="4" id="KW-1185">Reference proteome</keyword>
<comment type="caution">
    <text evidence="3">The sequence shown here is derived from an EMBL/GenBank/DDBJ whole genome shotgun (WGS) entry which is preliminary data.</text>
</comment>
<dbReference type="Pfam" id="PF22747">
    <property type="entry name" value="Zn_ribbon_DUF2089"/>
    <property type="match status" value="1"/>
</dbReference>
<accession>A0ABP2NFK3</accession>
<organism evidence="3 4">
    <name type="scientific">Myroides odoratimimus CCUG 10230</name>
    <dbReference type="NCBI Taxonomy" id="883150"/>
    <lineage>
        <taxon>Bacteria</taxon>
        <taxon>Pseudomonadati</taxon>
        <taxon>Bacteroidota</taxon>
        <taxon>Flavobacteriia</taxon>
        <taxon>Flavobacteriales</taxon>
        <taxon>Flavobacteriaceae</taxon>
        <taxon>Myroides</taxon>
    </lineage>
</organism>
<evidence type="ECO:0000259" key="2">
    <source>
        <dbReference type="Pfam" id="PF22747"/>
    </source>
</evidence>